<organism evidence="1 2">
    <name type="scientific">Ambispora gerdemannii</name>
    <dbReference type="NCBI Taxonomy" id="144530"/>
    <lineage>
        <taxon>Eukaryota</taxon>
        <taxon>Fungi</taxon>
        <taxon>Fungi incertae sedis</taxon>
        <taxon>Mucoromycota</taxon>
        <taxon>Glomeromycotina</taxon>
        <taxon>Glomeromycetes</taxon>
        <taxon>Archaeosporales</taxon>
        <taxon>Ambisporaceae</taxon>
        <taxon>Ambispora</taxon>
    </lineage>
</organism>
<dbReference type="EMBL" id="CAJVPL010000404">
    <property type="protein sequence ID" value="CAG8492976.1"/>
    <property type="molecule type" value="Genomic_DNA"/>
</dbReference>
<accession>A0A9N8WKV7</accession>
<dbReference type="Proteomes" id="UP000789831">
    <property type="component" value="Unassembled WGS sequence"/>
</dbReference>
<gene>
    <name evidence="1" type="ORF">AGERDE_LOCUS3850</name>
</gene>
<sequence length="248" mass="28436">MTKCFCTNDPQEEIIDCDESVSLLENISGKKVEREDKHKFFLMLRDNFLDTVMKCERGEIAPRYKKLLDSKGYNMQDIFQIIQHPEYKTHHAHLLGIFYEYGIGTRIDYEKAFESYKTAAENNDIPSFVSLGNLYSEGSGVGLNVAATKGIKFYERGAKQGNNDAICKLGHCHMAGVGFPKNDRKGRLFFERASSNGHSHAQYSLGFCYRYGRGVVEDMHYALKLFSRADSDEAMEEFLDAFRYDEIF</sequence>
<dbReference type="PANTHER" id="PTHR43628">
    <property type="entry name" value="ACTIVATOR OF C KINASE PROTEIN 1-RELATED"/>
    <property type="match status" value="1"/>
</dbReference>
<dbReference type="Gene3D" id="1.25.40.10">
    <property type="entry name" value="Tetratricopeptide repeat domain"/>
    <property type="match status" value="1"/>
</dbReference>
<comment type="caution">
    <text evidence="1">The sequence shown here is derived from an EMBL/GenBank/DDBJ whole genome shotgun (WGS) entry which is preliminary data.</text>
</comment>
<dbReference type="PANTHER" id="PTHR43628:SF1">
    <property type="entry name" value="CHITIN SYNTHASE REGULATORY FACTOR 2-RELATED"/>
    <property type="match status" value="1"/>
</dbReference>
<dbReference type="InterPro" id="IPR006597">
    <property type="entry name" value="Sel1-like"/>
</dbReference>
<dbReference type="AlphaFoldDB" id="A0A9N8WKV7"/>
<evidence type="ECO:0000313" key="1">
    <source>
        <dbReference type="EMBL" id="CAG8492976.1"/>
    </source>
</evidence>
<keyword evidence="2" id="KW-1185">Reference proteome</keyword>
<dbReference type="Pfam" id="PF08238">
    <property type="entry name" value="Sel1"/>
    <property type="match status" value="4"/>
</dbReference>
<reference evidence="1" key="1">
    <citation type="submission" date="2021-06" db="EMBL/GenBank/DDBJ databases">
        <authorList>
            <person name="Kallberg Y."/>
            <person name="Tangrot J."/>
            <person name="Rosling A."/>
        </authorList>
    </citation>
    <scope>NUCLEOTIDE SEQUENCE</scope>
    <source>
        <strain evidence="1">MT106</strain>
    </source>
</reference>
<dbReference type="SMART" id="SM00671">
    <property type="entry name" value="SEL1"/>
    <property type="match status" value="4"/>
</dbReference>
<dbReference type="OrthoDB" id="272077at2759"/>
<name>A0A9N8WKV7_9GLOM</name>
<dbReference type="SUPFAM" id="SSF81901">
    <property type="entry name" value="HCP-like"/>
    <property type="match status" value="1"/>
</dbReference>
<dbReference type="InterPro" id="IPR052945">
    <property type="entry name" value="Mitotic_Regulator"/>
</dbReference>
<evidence type="ECO:0000313" key="2">
    <source>
        <dbReference type="Proteomes" id="UP000789831"/>
    </source>
</evidence>
<protein>
    <submittedName>
        <fullName evidence="1">6154_t:CDS:1</fullName>
    </submittedName>
</protein>
<dbReference type="InterPro" id="IPR011990">
    <property type="entry name" value="TPR-like_helical_dom_sf"/>
</dbReference>
<proteinExistence type="predicted"/>